<evidence type="ECO:0000313" key="1">
    <source>
        <dbReference type="EMBL" id="SLN46350.1"/>
    </source>
</evidence>
<name>A0A1Y5STU0_9RHOB</name>
<proteinExistence type="predicted"/>
<dbReference type="OrthoDB" id="7773807at2"/>
<dbReference type="AlphaFoldDB" id="A0A1Y5STU0"/>
<sequence length="163" mass="17399">MRNLIILFTAASLLAGCASVRDSRFNPRNWVDSTPDVVTSDSGAIVLPTLAPRKGYVAFVDTRPLIAQMTGLSLQRTQTGAILVASGRVPTQGYYDAELVEIDEGLPNRLTYAFRIRPPSTAMPATSAAQSALNVAVTLSNAQLLQATEIVVQAGNVTRSLRP</sequence>
<dbReference type="EMBL" id="FWFS01000006">
    <property type="protein sequence ID" value="SLN46350.1"/>
    <property type="molecule type" value="Genomic_DNA"/>
</dbReference>
<dbReference type="RefSeq" id="WP_085836601.1">
    <property type="nucleotide sequence ID" value="NZ_FWFS01000006.1"/>
</dbReference>
<evidence type="ECO:0000313" key="2">
    <source>
        <dbReference type="Proteomes" id="UP000193862"/>
    </source>
</evidence>
<dbReference type="PROSITE" id="PS51257">
    <property type="entry name" value="PROKAR_LIPOPROTEIN"/>
    <property type="match status" value="1"/>
</dbReference>
<organism evidence="1 2">
    <name type="scientific">Aquimixticola soesokkakensis</name>
    <dbReference type="NCBI Taxonomy" id="1519096"/>
    <lineage>
        <taxon>Bacteria</taxon>
        <taxon>Pseudomonadati</taxon>
        <taxon>Pseudomonadota</taxon>
        <taxon>Alphaproteobacteria</taxon>
        <taxon>Rhodobacterales</taxon>
        <taxon>Paracoccaceae</taxon>
        <taxon>Aquimixticola</taxon>
    </lineage>
</organism>
<gene>
    <name evidence="1" type="ORF">AQS8620_01914</name>
</gene>
<protein>
    <recommendedName>
        <fullName evidence="3">Lipoprotein</fullName>
    </recommendedName>
</protein>
<accession>A0A1Y5STU0</accession>
<dbReference type="Proteomes" id="UP000193862">
    <property type="component" value="Unassembled WGS sequence"/>
</dbReference>
<evidence type="ECO:0008006" key="3">
    <source>
        <dbReference type="Google" id="ProtNLM"/>
    </source>
</evidence>
<keyword evidence="2" id="KW-1185">Reference proteome</keyword>
<reference evidence="1 2" key="1">
    <citation type="submission" date="2017-03" db="EMBL/GenBank/DDBJ databases">
        <authorList>
            <person name="Afonso C.L."/>
            <person name="Miller P.J."/>
            <person name="Scott M.A."/>
            <person name="Spackman E."/>
            <person name="Goraichik I."/>
            <person name="Dimitrov K.M."/>
            <person name="Suarez D.L."/>
            <person name="Swayne D.E."/>
        </authorList>
    </citation>
    <scope>NUCLEOTIDE SEQUENCE [LARGE SCALE GENOMIC DNA]</scope>
    <source>
        <strain evidence="1 2">CECT 8620</strain>
    </source>
</reference>